<name>A0ABS1EIH5_9CLOT</name>
<dbReference type="Proteomes" id="UP000596739">
    <property type="component" value="Unassembled WGS sequence"/>
</dbReference>
<evidence type="ECO:0000313" key="1">
    <source>
        <dbReference type="EMBL" id="MBK1809155.1"/>
    </source>
</evidence>
<accession>A0ABS1EIH5</accession>
<reference evidence="2" key="1">
    <citation type="submission" date="2021-01" db="EMBL/GenBank/DDBJ databases">
        <title>Genome public.</title>
        <authorList>
            <person name="Liu C."/>
            <person name="Sun Q."/>
        </authorList>
    </citation>
    <scope>NUCLEOTIDE SEQUENCE [LARGE SCALE GENOMIC DNA]</scope>
    <source>
        <strain evidence="2">YIM B02505</strain>
    </source>
</reference>
<proteinExistence type="predicted"/>
<comment type="caution">
    <text evidence="1">The sequence shown here is derived from an EMBL/GenBank/DDBJ whole genome shotgun (WGS) entry which is preliminary data.</text>
</comment>
<protein>
    <submittedName>
        <fullName evidence="1">Uncharacterized protein</fullName>
    </submittedName>
</protein>
<keyword evidence="2" id="KW-1185">Reference proteome</keyword>
<dbReference type="RefSeq" id="WP_200265703.1">
    <property type="nucleotide sequence ID" value="NZ_JAENHN010000002.1"/>
</dbReference>
<sequence length="137" mass="16041">MQFNYKKDIVTINTSSLCFAICRCNSDLNRVHIEVDETTGRRMFVLENYSEDELKSYKKYISAVKNGSSVLVDIIEFNHIYSCLKQMVMEFKANESDAQKQSTCLTDIKDIIQQTIKESNINTEEFLREVNPRYCRK</sequence>
<organism evidence="1 2">
    <name type="scientific">Clostridium yunnanense</name>
    <dbReference type="NCBI Taxonomy" id="2800325"/>
    <lineage>
        <taxon>Bacteria</taxon>
        <taxon>Bacillati</taxon>
        <taxon>Bacillota</taxon>
        <taxon>Clostridia</taxon>
        <taxon>Eubacteriales</taxon>
        <taxon>Clostridiaceae</taxon>
        <taxon>Clostridium</taxon>
    </lineage>
</organism>
<gene>
    <name evidence="1" type="ORF">JHL18_00640</name>
</gene>
<dbReference type="EMBL" id="JAENHN010000002">
    <property type="protein sequence ID" value="MBK1809155.1"/>
    <property type="molecule type" value="Genomic_DNA"/>
</dbReference>
<evidence type="ECO:0000313" key="2">
    <source>
        <dbReference type="Proteomes" id="UP000596739"/>
    </source>
</evidence>